<name>A0A0F3NJ73_ANAPH</name>
<accession>A0A0F3NJ73</accession>
<organism evidence="1 2">
    <name type="scientific">Anaplasma phagocytophilum str. NCH-1</name>
    <dbReference type="NCBI Taxonomy" id="1359161"/>
    <lineage>
        <taxon>Bacteria</taxon>
        <taxon>Pseudomonadati</taxon>
        <taxon>Pseudomonadota</taxon>
        <taxon>Alphaproteobacteria</taxon>
        <taxon>Rickettsiales</taxon>
        <taxon>Anaplasmataceae</taxon>
        <taxon>Anaplasma</taxon>
        <taxon>phagocytophilum group</taxon>
    </lineage>
</organism>
<evidence type="ECO:0000313" key="2">
    <source>
        <dbReference type="Proteomes" id="UP000033754"/>
    </source>
</evidence>
<dbReference type="EMBL" id="LANT01000002">
    <property type="protein sequence ID" value="KJV68060.1"/>
    <property type="molecule type" value="Genomic_DNA"/>
</dbReference>
<evidence type="ECO:0000313" key="1">
    <source>
        <dbReference type="EMBL" id="KJV68060.1"/>
    </source>
</evidence>
<protein>
    <submittedName>
        <fullName evidence="1">Uncharacterized protein</fullName>
    </submittedName>
</protein>
<reference evidence="1 2" key="1">
    <citation type="submission" date="2015-01" db="EMBL/GenBank/DDBJ databases">
        <title>Genome Sequencing of Rickettsiales.</title>
        <authorList>
            <person name="Daugherty S.C."/>
            <person name="Su Q."/>
            <person name="Abolude K."/>
            <person name="Beier-Sexton M."/>
            <person name="Carlyon J.A."/>
            <person name="Carter R."/>
            <person name="Day N.P."/>
            <person name="Dumler S.J."/>
            <person name="Dyachenko V."/>
            <person name="Godinez A."/>
            <person name="Kurtti T.J."/>
            <person name="Lichay M."/>
            <person name="Mullins K.E."/>
            <person name="Ott S."/>
            <person name="Pappas-Brown V."/>
            <person name="Paris D.H."/>
            <person name="Patel P."/>
            <person name="Richards A.L."/>
            <person name="Sadzewicz L."/>
            <person name="Sears K."/>
            <person name="Seidman D."/>
            <person name="Sengamalay N."/>
            <person name="Stenos J."/>
            <person name="Tallon L.J."/>
            <person name="Vincent G."/>
            <person name="Fraser C.M."/>
            <person name="Munderloh U."/>
            <person name="Dunning-Hotopp J.C."/>
        </authorList>
    </citation>
    <scope>NUCLEOTIDE SEQUENCE [LARGE SCALE GENOMIC DNA]</scope>
    <source>
        <strain evidence="1 2">NCH-1</strain>
    </source>
</reference>
<comment type="caution">
    <text evidence="1">The sequence shown here is derived from an EMBL/GenBank/DDBJ whole genome shotgun (WGS) entry which is preliminary data.</text>
</comment>
<sequence length="39" mass="4290">MALGTLLASYFPRTILGWASAAQMAISQSPHLRYPEVQL</sequence>
<gene>
    <name evidence="1" type="ORF">EPHNCH_0587</name>
</gene>
<dbReference type="PATRIC" id="fig|1359161.3.peg.666"/>
<dbReference type="AlphaFoldDB" id="A0A0F3NJ73"/>
<dbReference type="Proteomes" id="UP000033754">
    <property type="component" value="Unassembled WGS sequence"/>
</dbReference>
<proteinExistence type="predicted"/>